<dbReference type="PANTHER" id="PTHR30001:SF1">
    <property type="entry name" value="RIBONUCLEASE E_G-LIKE PROTEIN, CHLOROPLASTIC"/>
    <property type="match status" value="1"/>
</dbReference>
<evidence type="ECO:0000256" key="3">
    <source>
        <dbReference type="ARBA" id="ARBA00022723"/>
    </source>
</evidence>
<reference evidence="9 10" key="1">
    <citation type="submission" date="2019-10" db="EMBL/GenBank/DDBJ databases">
        <title>Cognatihalovulum marinum gen. nov. sp. nov., a new member of the family Rhodobacteraceae isolated from deep seawater of the Northwest Indian Ocean.</title>
        <authorList>
            <person name="Ruan C."/>
            <person name="Wang J."/>
            <person name="Zheng X."/>
            <person name="Song L."/>
            <person name="Zhu Y."/>
            <person name="Huang Y."/>
            <person name="Lu Z."/>
            <person name="Du W."/>
            <person name="Huang L."/>
            <person name="Dai X."/>
        </authorList>
    </citation>
    <scope>NUCLEOTIDE SEQUENCE [LARGE SCALE GENOMIC DNA]</scope>
    <source>
        <strain evidence="9 10">2CG4</strain>
    </source>
</reference>
<sequence length="356" mass="37052">MKGRAVALDALPDGRRAAALMIDGRLADVLVDAPEAWGPAQPGAIFLGKLGRPMKGQGGAIVDLGDGRTGFLRESKGLAPGAAVLVQVSGVVEPGKAPPVSRRILFKSRHAIVTPGSAGINVSRRVRDEAAADAALEAGHAAMAGAGDDLGLILRSSVAAAEPQAIHDDVAATRALAETILAETGPAPQLLLDAPDAHLQAWRDWAEPAPDLVDDARGAFERQGVWDALAQALGPRVALPGGADMFIEPTRALVAVDVNTRGDTSPAAGLKANVAAFRALPGALRLRGLAGQVTVDPAPYPKRERSQLEQVMRGALRADGAETSLAGWTPLGHLELQRKRDRHPLKELLKDALPDL</sequence>
<dbReference type="InterPro" id="IPR004659">
    <property type="entry name" value="RNase_E/G"/>
</dbReference>
<dbReference type="GO" id="GO:0005737">
    <property type="term" value="C:cytoplasm"/>
    <property type="evidence" value="ECO:0007669"/>
    <property type="project" value="TreeGrafter"/>
</dbReference>
<evidence type="ECO:0000256" key="1">
    <source>
        <dbReference type="ARBA" id="ARBA00001946"/>
    </source>
</evidence>
<feature type="domain" description="RNA-binding protein AU-1/Ribonuclease E/G" evidence="8">
    <location>
        <begin position="214"/>
        <end position="340"/>
    </location>
</feature>
<dbReference type="AlphaFoldDB" id="A0A6L5Z4S4"/>
<proteinExistence type="predicted"/>
<gene>
    <name evidence="9" type="ORF">GE300_16015</name>
</gene>
<dbReference type="Pfam" id="PF10150">
    <property type="entry name" value="RNase_E_G"/>
    <property type="match status" value="2"/>
</dbReference>
<name>A0A6L5Z4S4_9RHOB</name>
<evidence type="ECO:0000259" key="8">
    <source>
        <dbReference type="Pfam" id="PF10150"/>
    </source>
</evidence>
<dbReference type="GO" id="GO:0046872">
    <property type="term" value="F:metal ion binding"/>
    <property type="evidence" value="ECO:0007669"/>
    <property type="project" value="UniProtKB-KW"/>
</dbReference>
<evidence type="ECO:0000256" key="7">
    <source>
        <dbReference type="ARBA" id="ARBA00022884"/>
    </source>
</evidence>
<evidence type="ECO:0000256" key="5">
    <source>
        <dbReference type="ARBA" id="ARBA00022801"/>
    </source>
</evidence>
<evidence type="ECO:0000313" key="10">
    <source>
        <dbReference type="Proteomes" id="UP000474957"/>
    </source>
</evidence>
<dbReference type="GO" id="GO:0004540">
    <property type="term" value="F:RNA nuclease activity"/>
    <property type="evidence" value="ECO:0007669"/>
    <property type="project" value="InterPro"/>
</dbReference>
<keyword evidence="3" id="KW-0479">Metal-binding</keyword>
<keyword evidence="4" id="KW-0255">Endonuclease</keyword>
<dbReference type="InterPro" id="IPR019307">
    <property type="entry name" value="RNA-bd_AU-1/RNase_E/G"/>
</dbReference>
<evidence type="ECO:0000256" key="2">
    <source>
        <dbReference type="ARBA" id="ARBA00022722"/>
    </source>
</evidence>
<keyword evidence="5" id="KW-0378">Hydrolase</keyword>
<dbReference type="GO" id="GO:0006364">
    <property type="term" value="P:rRNA processing"/>
    <property type="evidence" value="ECO:0007669"/>
    <property type="project" value="TreeGrafter"/>
</dbReference>
<dbReference type="EMBL" id="WIND01000015">
    <property type="protein sequence ID" value="MSU91095.1"/>
    <property type="molecule type" value="Genomic_DNA"/>
</dbReference>
<organism evidence="9 10">
    <name type="scientific">Halovulum marinum</name>
    <dbReference type="NCBI Taxonomy" id="2662447"/>
    <lineage>
        <taxon>Bacteria</taxon>
        <taxon>Pseudomonadati</taxon>
        <taxon>Pseudomonadota</taxon>
        <taxon>Alphaproteobacteria</taxon>
        <taxon>Rhodobacterales</taxon>
        <taxon>Paracoccaceae</taxon>
        <taxon>Halovulum</taxon>
    </lineage>
</organism>
<comment type="cofactor">
    <cofactor evidence="1">
        <name>Mg(2+)</name>
        <dbReference type="ChEBI" id="CHEBI:18420"/>
    </cofactor>
</comment>
<keyword evidence="7" id="KW-0694">RNA-binding</keyword>
<evidence type="ECO:0000313" key="9">
    <source>
        <dbReference type="EMBL" id="MSU91095.1"/>
    </source>
</evidence>
<dbReference type="GO" id="GO:0004519">
    <property type="term" value="F:endonuclease activity"/>
    <property type="evidence" value="ECO:0007669"/>
    <property type="project" value="UniProtKB-KW"/>
</dbReference>
<comment type="caution">
    <text evidence="9">The sequence shown here is derived from an EMBL/GenBank/DDBJ whole genome shotgun (WGS) entry which is preliminary data.</text>
</comment>
<dbReference type="GO" id="GO:0016787">
    <property type="term" value="F:hydrolase activity"/>
    <property type="evidence" value="ECO:0007669"/>
    <property type="project" value="UniProtKB-KW"/>
</dbReference>
<keyword evidence="10" id="KW-1185">Reference proteome</keyword>
<dbReference type="Proteomes" id="UP000474957">
    <property type="component" value="Unassembled WGS sequence"/>
</dbReference>
<evidence type="ECO:0000256" key="4">
    <source>
        <dbReference type="ARBA" id="ARBA00022759"/>
    </source>
</evidence>
<evidence type="ECO:0000256" key="6">
    <source>
        <dbReference type="ARBA" id="ARBA00022842"/>
    </source>
</evidence>
<keyword evidence="2" id="KW-0540">Nuclease</keyword>
<keyword evidence="6" id="KW-0460">Magnesium</keyword>
<protein>
    <submittedName>
        <fullName evidence="9">Ribonuclease G</fullName>
    </submittedName>
</protein>
<feature type="domain" description="RNA-binding protein AU-1/Ribonuclease E/G" evidence="8">
    <location>
        <begin position="107"/>
        <end position="207"/>
    </location>
</feature>
<dbReference type="RefSeq" id="WP_154447904.1">
    <property type="nucleotide sequence ID" value="NZ_WIND01000015.1"/>
</dbReference>
<dbReference type="PANTHER" id="PTHR30001">
    <property type="entry name" value="RIBONUCLEASE"/>
    <property type="match status" value="1"/>
</dbReference>
<dbReference type="GO" id="GO:0003723">
    <property type="term" value="F:RNA binding"/>
    <property type="evidence" value="ECO:0007669"/>
    <property type="project" value="UniProtKB-KW"/>
</dbReference>
<accession>A0A6L5Z4S4</accession>